<gene>
    <name evidence="11" type="ordered locus">SpiGrapes_1391</name>
</gene>
<dbReference type="CDD" id="cd03424">
    <property type="entry name" value="NUDIX_ADPRase_Nudt5_UGPPase_Nudt14"/>
    <property type="match status" value="1"/>
</dbReference>
<keyword evidence="5 8" id="KW-0378">Hydrolase</keyword>
<dbReference type="GO" id="GO:0019693">
    <property type="term" value="P:ribose phosphate metabolic process"/>
    <property type="evidence" value="ECO:0007669"/>
    <property type="project" value="TreeGrafter"/>
</dbReference>
<sequence length="202" mass="22814">MRDPFNVGDTCDIDHLIWKSGERKEVFKGPIFDICTIERTSSDGRVSRFIEVDSPDWVTVIPWYRGEDGRPMFVMVQQFRHGSSTVTREFPAGVIEKGEEPVKAAIRELKEETGLDADPIKLLGNVSPNSAFMNNRSYFYLAEGLDLVAAQNLDPNEQLDVLSVPVEEILLSMGTGLYDNGIMMIALGFFLREAKLRPYLYT</sequence>
<evidence type="ECO:0000313" key="12">
    <source>
        <dbReference type="Proteomes" id="UP000005632"/>
    </source>
</evidence>
<dbReference type="PROSITE" id="PS00893">
    <property type="entry name" value="NUDIX_BOX"/>
    <property type="match status" value="1"/>
</dbReference>
<comment type="cofactor">
    <cofactor evidence="2">
        <name>Mg(2+)</name>
        <dbReference type="ChEBI" id="CHEBI:18420"/>
    </cofactor>
</comment>
<reference evidence="11 12" key="1">
    <citation type="submission" date="2011-11" db="EMBL/GenBank/DDBJ databases">
        <title>Complete sequence of Spirochaeta sp. grapes.</title>
        <authorList>
            <consortium name="US DOE Joint Genome Institute"/>
            <person name="Lucas S."/>
            <person name="Han J."/>
            <person name="Lapidus A."/>
            <person name="Cheng J.-F."/>
            <person name="Goodwin L."/>
            <person name="Pitluck S."/>
            <person name="Peters L."/>
            <person name="Ovchinnikova G."/>
            <person name="Munk A.C."/>
            <person name="Detter J.C."/>
            <person name="Han C."/>
            <person name="Tapia R."/>
            <person name="Land M."/>
            <person name="Hauser L."/>
            <person name="Kyrpides N."/>
            <person name="Ivanova N."/>
            <person name="Pagani I."/>
            <person name="Ritalahtilisa K."/>
            <person name="Loeffler F."/>
            <person name="Woyke T."/>
        </authorList>
    </citation>
    <scope>NUCLEOTIDE SEQUENCE [LARGE SCALE GENOMIC DNA]</scope>
    <source>
        <strain evidence="12">ATCC BAA-1885 / DSM 22778 / Grapes</strain>
    </source>
</reference>
<dbReference type="InterPro" id="IPR000086">
    <property type="entry name" value="NUDIX_hydrolase_dom"/>
</dbReference>
<dbReference type="SUPFAM" id="SSF55811">
    <property type="entry name" value="Nudix"/>
    <property type="match status" value="1"/>
</dbReference>
<comment type="catalytic activity">
    <reaction evidence="1">
        <text>GDP-alpha-D-mannose + H2O = alpha-D-mannose 1-phosphate + GMP + 2 H(+)</text>
        <dbReference type="Rhea" id="RHEA:27978"/>
        <dbReference type="ChEBI" id="CHEBI:15377"/>
        <dbReference type="ChEBI" id="CHEBI:15378"/>
        <dbReference type="ChEBI" id="CHEBI:57527"/>
        <dbReference type="ChEBI" id="CHEBI:58115"/>
        <dbReference type="ChEBI" id="CHEBI:58409"/>
    </reaction>
</comment>
<evidence type="ECO:0000259" key="10">
    <source>
        <dbReference type="PROSITE" id="PS51462"/>
    </source>
</evidence>
<proteinExistence type="inferred from homology"/>
<dbReference type="PANTHER" id="PTHR11839:SF18">
    <property type="entry name" value="NUDIX HYDROLASE DOMAIN-CONTAINING PROTEIN"/>
    <property type="match status" value="1"/>
</dbReference>
<evidence type="ECO:0000256" key="3">
    <source>
        <dbReference type="ARBA" id="ARBA00007275"/>
    </source>
</evidence>
<evidence type="ECO:0000256" key="6">
    <source>
        <dbReference type="ARBA" id="ARBA00032162"/>
    </source>
</evidence>
<evidence type="ECO:0000256" key="2">
    <source>
        <dbReference type="ARBA" id="ARBA00001946"/>
    </source>
</evidence>
<keyword evidence="9" id="KW-0472">Membrane</keyword>
<dbReference type="GO" id="GO:0006753">
    <property type="term" value="P:nucleoside phosphate metabolic process"/>
    <property type="evidence" value="ECO:0007669"/>
    <property type="project" value="TreeGrafter"/>
</dbReference>
<dbReference type="EMBL" id="CP003155">
    <property type="protein sequence ID" value="AEV29202.1"/>
    <property type="molecule type" value="Genomic_DNA"/>
</dbReference>
<feature type="domain" description="Nudix hydrolase" evidence="10">
    <location>
        <begin position="53"/>
        <end position="191"/>
    </location>
</feature>
<evidence type="ECO:0000256" key="1">
    <source>
        <dbReference type="ARBA" id="ARBA00000847"/>
    </source>
</evidence>
<evidence type="ECO:0000256" key="9">
    <source>
        <dbReference type="SAM" id="Phobius"/>
    </source>
</evidence>
<dbReference type="eggNOG" id="COG0494">
    <property type="taxonomic scope" value="Bacteria"/>
</dbReference>
<accession>G8QUG9</accession>
<protein>
    <recommendedName>
        <fullName evidence="4">GDP-mannose pyrophosphatase</fullName>
    </recommendedName>
    <alternativeName>
        <fullName evidence="6">GDP-mannose hydrolase</fullName>
    </alternativeName>
    <alternativeName>
        <fullName evidence="7">GDPMK</fullName>
    </alternativeName>
</protein>
<dbReference type="PROSITE" id="PS51462">
    <property type="entry name" value="NUDIX"/>
    <property type="match status" value="1"/>
</dbReference>
<comment type="similarity">
    <text evidence="3">Belongs to the Nudix hydrolase family. NudK subfamily.</text>
</comment>
<dbReference type="STRING" id="158190.SpiGrapes_1391"/>
<dbReference type="PRINTS" id="PR00502">
    <property type="entry name" value="NUDIXFAMILY"/>
</dbReference>
<dbReference type="Proteomes" id="UP000005632">
    <property type="component" value="Chromosome"/>
</dbReference>
<organism evidence="11 12">
    <name type="scientific">Sphaerochaeta pleomorpha (strain ATCC BAA-1885 / DSM 22778 / Grapes)</name>
    <dbReference type="NCBI Taxonomy" id="158190"/>
    <lineage>
        <taxon>Bacteria</taxon>
        <taxon>Pseudomonadati</taxon>
        <taxon>Spirochaetota</taxon>
        <taxon>Spirochaetia</taxon>
        <taxon>Spirochaetales</taxon>
        <taxon>Sphaerochaetaceae</taxon>
        <taxon>Sphaerochaeta</taxon>
    </lineage>
</organism>
<evidence type="ECO:0000256" key="7">
    <source>
        <dbReference type="ARBA" id="ARBA00032272"/>
    </source>
</evidence>
<dbReference type="OrthoDB" id="9806150at2"/>
<dbReference type="Gene3D" id="3.90.79.10">
    <property type="entry name" value="Nucleoside Triphosphate Pyrophosphohydrolase"/>
    <property type="match status" value="1"/>
</dbReference>
<evidence type="ECO:0000256" key="4">
    <source>
        <dbReference type="ARBA" id="ARBA00016377"/>
    </source>
</evidence>
<dbReference type="HOGENOM" id="CLU_062658_8_2_12"/>
<dbReference type="Pfam" id="PF00293">
    <property type="entry name" value="NUDIX"/>
    <property type="match status" value="1"/>
</dbReference>
<dbReference type="PANTHER" id="PTHR11839">
    <property type="entry name" value="UDP/ADP-SUGAR PYROPHOSPHATASE"/>
    <property type="match status" value="1"/>
</dbReference>
<keyword evidence="12" id="KW-1185">Reference proteome</keyword>
<dbReference type="InterPro" id="IPR020476">
    <property type="entry name" value="Nudix_hydrolase"/>
</dbReference>
<dbReference type="RefSeq" id="WP_014270051.1">
    <property type="nucleotide sequence ID" value="NC_016633.1"/>
</dbReference>
<keyword evidence="9" id="KW-1133">Transmembrane helix</keyword>
<dbReference type="InterPro" id="IPR020084">
    <property type="entry name" value="NUDIX_hydrolase_CS"/>
</dbReference>
<evidence type="ECO:0000256" key="5">
    <source>
        <dbReference type="ARBA" id="ARBA00022801"/>
    </source>
</evidence>
<dbReference type="InterPro" id="IPR015797">
    <property type="entry name" value="NUDIX_hydrolase-like_dom_sf"/>
</dbReference>
<name>G8QUG9_SPHPG</name>
<feature type="transmembrane region" description="Helical" evidence="9">
    <location>
        <begin position="169"/>
        <end position="191"/>
    </location>
</feature>
<evidence type="ECO:0000256" key="8">
    <source>
        <dbReference type="RuleBase" id="RU003476"/>
    </source>
</evidence>
<keyword evidence="9" id="KW-0812">Transmembrane</keyword>
<evidence type="ECO:0000313" key="11">
    <source>
        <dbReference type="EMBL" id="AEV29202.1"/>
    </source>
</evidence>
<dbReference type="GO" id="GO:0016462">
    <property type="term" value="F:pyrophosphatase activity"/>
    <property type="evidence" value="ECO:0007669"/>
    <property type="project" value="UniProtKB-ARBA"/>
</dbReference>
<dbReference type="AlphaFoldDB" id="G8QUG9"/>
<dbReference type="KEGG" id="sgp:SpiGrapes_1391"/>